<evidence type="ECO:0000313" key="1">
    <source>
        <dbReference type="EMBL" id="REF32138.1"/>
    </source>
</evidence>
<reference evidence="1 2" key="1">
    <citation type="submission" date="2018-08" db="EMBL/GenBank/DDBJ databases">
        <title>Sequencing the genomes of 1000 actinobacteria strains.</title>
        <authorList>
            <person name="Klenk H.-P."/>
        </authorList>
    </citation>
    <scope>NUCLEOTIDE SEQUENCE [LARGE SCALE GENOMIC DNA]</scope>
    <source>
        <strain evidence="1 2">DSM 22967</strain>
    </source>
</reference>
<organism evidence="1 2">
    <name type="scientific">Calidifontibacter indicus</name>
    <dbReference type="NCBI Taxonomy" id="419650"/>
    <lineage>
        <taxon>Bacteria</taxon>
        <taxon>Bacillati</taxon>
        <taxon>Actinomycetota</taxon>
        <taxon>Actinomycetes</taxon>
        <taxon>Micrococcales</taxon>
        <taxon>Dermacoccaceae</taxon>
        <taxon>Calidifontibacter</taxon>
    </lineage>
</organism>
<dbReference type="AlphaFoldDB" id="A0A3D9URQ7"/>
<protein>
    <submittedName>
        <fullName evidence="1">Uncharacterized protein</fullName>
    </submittedName>
</protein>
<keyword evidence="2" id="KW-1185">Reference proteome</keyword>
<comment type="caution">
    <text evidence="1">The sequence shown here is derived from an EMBL/GenBank/DDBJ whole genome shotgun (WGS) entry which is preliminary data.</text>
</comment>
<dbReference type="Proteomes" id="UP000256253">
    <property type="component" value="Unassembled WGS sequence"/>
</dbReference>
<evidence type="ECO:0000313" key="2">
    <source>
        <dbReference type="Proteomes" id="UP000256253"/>
    </source>
</evidence>
<gene>
    <name evidence="1" type="ORF">DFJ65_3235</name>
</gene>
<accession>A0A3D9URQ7</accession>
<sequence>MGHPVPMTATRATRQLGMWAAEQADLLSRAQCLAAGMSPATIRWRLDSARWTAVRPGVYLTKPGRRDTAVAIWAAVLAADPRVDPHDVRAAVAGKAAAYLWRLSPEPPKTVELVIPSGRIIAAATPAPRRVGDFERRIVPTLTPPRTKLVTTVLDCAATGSADEALHWVARAIQQKRTTTALIADELRQLGRHPHGVLLRDCLADIEAGAESPAEVRYIRDVERAHGLPVARRQAREIAGRHDNLYDAFGLIVEVDGRLGHEQWVDRVADGRRDRQAALGTGTTTRVFWPDVAISTCATAAEIGAMLAVRGWGGRVRACRRAECAVRLSA</sequence>
<dbReference type="EMBL" id="QTUA01000001">
    <property type="protein sequence ID" value="REF32138.1"/>
    <property type="molecule type" value="Genomic_DNA"/>
</dbReference>
<proteinExistence type="predicted"/>
<name>A0A3D9URQ7_9MICO</name>